<evidence type="ECO:0000313" key="1">
    <source>
        <dbReference type="EMBL" id="TAJ43348.1"/>
    </source>
</evidence>
<sequence length="143" mass="15882">MVRLDRCFSGIGLHPSISLDRLPMVIPEQTEHRIHQSGPPAPRLLGQNPLRRDRRVYRRPCRRDSMKIGVCGIACEVCPKMTDGTCPRPGVGCIPQENPCCAIATCAHRKGIRYCFACPEFPCALTADGPVKEGFCRHLRGLD</sequence>
<name>A0A483CVC9_9EURY</name>
<gene>
    <name evidence="1" type="ORF">CUJ86_11395</name>
</gene>
<organism evidence="1 2">
    <name type="scientific">Methanofollis fontis</name>
    <dbReference type="NCBI Taxonomy" id="2052832"/>
    <lineage>
        <taxon>Archaea</taxon>
        <taxon>Methanobacteriati</taxon>
        <taxon>Methanobacteriota</taxon>
        <taxon>Stenosarchaea group</taxon>
        <taxon>Methanomicrobia</taxon>
        <taxon>Methanomicrobiales</taxon>
        <taxon>Methanomicrobiaceae</taxon>
        <taxon>Methanofollis</taxon>
    </lineage>
</organism>
<evidence type="ECO:0000313" key="2">
    <source>
        <dbReference type="Proteomes" id="UP000292580"/>
    </source>
</evidence>
<dbReference type="Proteomes" id="UP000292580">
    <property type="component" value="Unassembled WGS sequence"/>
</dbReference>
<dbReference type="AlphaFoldDB" id="A0A483CVC9"/>
<accession>A0A483CVC9</accession>
<comment type="caution">
    <text evidence="1">The sequence shown here is derived from an EMBL/GenBank/DDBJ whole genome shotgun (WGS) entry which is preliminary data.</text>
</comment>
<dbReference type="EMBL" id="PGCL01000008">
    <property type="protein sequence ID" value="TAJ43348.1"/>
    <property type="molecule type" value="Genomic_DNA"/>
</dbReference>
<proteinExistence type="predicted"/>
<protein>
    <recommendedName>
        <fullName evidence="3">DUF3795 domain-containing protein</fullName>
    </recommendedName>
</protein>
<evidence type="ECO:0008006" key="3">
    <source>
        <dbReference type="Google" id="ProtNLM"/>
    </source>
</evidence>
<keyword evidence="2" id="KW-1185">Reference proteome</keyword>
<reference evidence="1 2" key="1">
    <citation type="submission" date="2017-11" db="EMBL/GenBank/DDBJ databases">
        <title>Isolation and Characterization of Methanofollis Species from Methane Seep Offshore SW Taiwan.</title>
        <authorList>
            <person name="Teng N.-H."/>
            <person name="Lai M.-C."/>
            <person name="Chen S.-C."/>
        </authorList>
    </citation>
    <scope>NUCLEOTIDE SEQUENCE [LARGE SCALE GENOMIC DNA]</scope>
    <source>
        <strain evidence="1 2">FWC-SCC2</strain>
    </source>
</reference>